<dbReference type="Pfam" id="PF08811">
    <property type="entry name" value="DUF1800"/>
    <property type="match status" value="1"/>
</dbReference>
<dbReference type="EMBL" id="PVYX01000001">
    <property type="protein sequence ID" value="PRX56854.1"/>
    <property type="molecule type" value="Genomic_DNA"/>
</dbReference>
<gene>
    <name evidence="1" type="ORF">CLV81_0852</name>
</gene>
<evidence type="ECO:0000313" key="2">
    <source>
        <dbReference type="Proteomes" id="UP000237640"/>
    </source>
</evidence>
<dbReference type="InterPro" id="IPR014917">
    <property type="entry name" value="DUF1800"/>
</dbReference>
<comment type="caution">
    <text evidence="1">The sequence shown here is derived from an EMBL/GenBank/DDBJ whole genome shotgun (WGS) entry which is preliminary data.</text>
</comment>
<keyword evidence="2" id="KW-1185">Reference proteome</keyword>
<evidence type="ECO:0000313" key="1">
    <source>
        <dbReference type="EMBL" id="PRX56854.1"/>
    </source>
</evidence>
<protein>
    <submittedName>
        <fullName evidence="1">Uncharacterized protein DUF1800</fullName>
    </submittedName>
</protein>
<reference evidence="1 2" key="1">
    <citation type="submission" date="2018-03" db="EMBL/GenBank/DDBJ databases">
        <title>Genomic Encyclopedia of Archaeal and Bacterial Type Strains, Phase II (KMG-II): from individual species to whole genera.</title>
        <authorList>
            <person name="Goeker M."/>
        </authorList>
    </citation>
    <scope>NUCLEOTIDE SEQUENCE [LARGE SCALE GENOMIC DNA]</scope>
    <source>
        <strain evidence="1 2">DSM 25027</strain>
    </source>
</reference>
<proteinExistence type="predicted"/>
<dbReference type="AlphaFoldDB" id="A0A2T0MH19"/>
<dbReference type="Proteomes" id="UP000237640">
    <property type="component" value="Unassembled WGS sequence"/>
</dbReference>
<accession>A0A2T0MH19</accession>
<organism evidence="1 2">
    <name type="scientific">Flagellimonas meridianipacifica</name>
    <dbReference type="NCBI Taxonomy" id="1080225"/>
    <lineage>
        <taxon>Bacteria</taxon>
        <taxon>Pseudomonadati</taxon>
        <taxon>Bacteroidota</taxon>
        <taxon>Flavobacteriia</taxon>
        <taxon>Flavobacteriales</taxon>
        <taxon>Flavobacteriaceae</taxon>
        <taxon>Flagellimonas</taxon>
    </lineage>
</organism>
<sequence>MSLMNLAYKSMGLSESEAIDYAVSKLTFGATKGLIGEIKSEGLENWLEKQLSLASKYSFEKEVESRFPITKLSIKEIAKTYPSPGISLILMGIKFRKDKKFKKELEEKLLVNEMLATINASVANVDRRAIYELEGGEFLRKYFEELEFGNFMELMYQLRAQKLYRAVHSPFQIQETLADFWFNHLNVSITRVNDTAPYVLSYDQDVIRANVLGHFDKMLKASAHHPAMLIYLDNNHSNADESSQTLDRRKPPAKKLLESEFRQFLQMPGINENYARELLELHTLGVDGGYTQNDVEELSRILSGWKVNPLLIRFHWLLSFFIKQGIKKNKKSFLDGAFFFDSTHHDSGSKTFLGRRFSEKGGYEQGIQAIETLAAHPSTAQFISAKLVKRFVSDDAPQSLIDKVAKAYTSSAGHIPTMMRNLLEAKEFWDPKHAHVKVKTPFEYVASALRSSEAKISSEQEALQWIVRMGEPIYGYQVPTGFPDTKTYWTTGTGLINRMKFADALTSSKIAGIQLPAEFRTSEWKRELSSPRFQKQ</sequence>
<name>A0A2T0MH19_9FLAO</name>